<dbReference type="Proteomes" id="UP000198744">
    <property type="component" value="Unassembled WGS sequence"/>
</dbReference>
<keyword evidence="2" id="KW-1185">Reference proteome</keyword>
<evidence type="ECO:0000313" key="2">
    <source>
        <dbReference type="Proteomes" id="UP000198744"/>
    </source>
</evidence>
<name>A0A1H7WEC7_9BACT</name>
<organism evidence="1 2">
    <name type="scientific">Syntrophus gentianae</name>
    <dbReference type="NCBI Taxonomy" id="43775"/>
    <lineage>
        <taxon>Bacteria</taxon>
        <taxon>Pseudomonadati</taxon>
        <taxon>Thermodesulfobacteriota</taxon>
        <taxon>Syntrophia</taxon>
        <taxon>Syntrophales</taxon>
        <taxon>Syntrophaceae</taxon>
        <taxon>Syntrophus</taxon>
    </lineage>
</organism>
<dbReference type="STRING" id="43775.SAMN04489760_106111"/>
<dbReference type="SUPFAM" id="SSF54285">
    <property type="entry name" value="MoaD/ThiS"/>
    <property type="match status" value="1"/>
</dbReference>
<dbReference type="InterPro" id="IPR016155">
    <property type="entry name" value="Mopterin_synth/thiamin_S_b"/>
</dbReference>
<protein>
    <submittedName>
        <fullName evidence="1">Molybdopterin converting factor, small subunit</fullName>
    </submittedName>
</protein>
<dbReference type="AlphaFoldDB" id="A0A1H7WEC7"/>
<dbReference type="InterPro" id="IPR012675">
    <property type="entry name" value="Beta-grasp_dom_sf"/>
</dbReference>
<dbReference type="InterPro" id="IPR003749">
    <property type="entry name" value="ThiS/MoaD-like"/>
</dbReference>
<dbReference type="Gene3D" id="3.10.20.30">
    <property type="match status" value="1"/>
</dbReference>
<accession>A0A1H7WEC7</accession>
<gene>
    <name evidence="1" type="ORF">SAMN04489760_106111</name>
</gene>
<reference evidence="1 2" key="1">
    <citation type="submission" date="2016-10" db="EMBL/GenBank/DDBJ databases">
        <authorList>
            <person name="de Groot N.N."/>
        </authorList>
    </citation>
    <scope>NUCLEOTIDE SEQUENCE [LARGE SCALE GENOMIC DNA]</scope>
    <source>
        <strain evidence="1 2">DSM 8423</strain>
    </source>
</reference>
<proteinExistence type="predicted"/>
<dbReference type="EMBL" id="FOBS01000006">
    <property type="protein sequence ID" value="SEM19926.1"/>
    <property type="molecule type" value="Genomic_DNA"/>
</dbReference>
<evidence type="ECO:0000313" key="1">
    <source>
        <dbReference type="EMBL" id="SEM19926.1"/>
    </source>
</evidence>
<sequence>MISLILMQITIKLFATLRKGRFEEKSVELSPGTTVGGVIRALELPEKEVTLIFINGRHADLTTILSAGDTLALFPPVGGG</sequence>
<dbReference type="Pfam" id="PF02597">
    <property type="entry name" value="ThiS"/>
    <property type="match status" value="1"/>
</dbReference>
<dbReference type="CDD" id="cd17040">
    <property type="entry name" value="Ubl_MoaD_like"/>
    <property type="match status" value="1"/>
</dbReference>